<dbReference type="EMBL" id="JAGTJR010000003">
    <property type="protein sequence ID" value="KAH7062276.1"/>
    <property type="molecule type" value="Genomic_DNA"/>
</dbReference>
<name>A0ABQ8GQ31_9PEZI</name>
<gene>
    <name evidence="2" type="ORF">B0J12DRAFT_232901</name>
</gene>
<dbReference type="PANTHER" id="PTHR33112:SF10">
    <property type="entry name" value="TOL"/>
    <property type="match status" value="1"/>
</dbReference>
<feature type="domain" description="Heterokaryon incompatibility" evidence="1">
    <location>
        <begin position="247"/>
        <end position="395"/>
    </location>
</feature>
<sequence length="702" mass="78589">MFASSSGTALSSRKSYTTVEQRAVACLCEECRSLKLQDLADNVPRSGFRKRILMPKDLPEEVTRMSMRRLLVSLESSDEEKPWEESICRLCLYLFTSWSPRWSLESFRKVSGMEEDRVVILEPLKSIPRGAFGTAGLSLLQCANFDSLHMKLDKYQGFGVAAKHASAAAPYIPRRLTSADRTDGEALITLRQWLKECDRDHSACSLGVAGRRINPEPSLPTRLVDVGGEETTDSVRVVHTQGLHGQYLALSHCWAGASFCTNSANLEQYQAAGFRSDDLPQTLRSAVVLTRALGFQYIWIDSLCIIQDSADDWNRESQQMGSVYENAYCTIAATKAPDDNTDFLKTASTKVEIAVPCDPDDLQQGYFYFTNPYLFDFKQEVETARLNHRGWVVQERLLSRRTIHLAEKQMFWECREAILGEDGCHYQASVEEGLAGLGRFVSGFERGKERLRGDVCWDANIIEQSFINNWHRIVSTYSGCGFTHDSDRLPALLGLADRLAPTTNLAYYRGNWINAESKHPPRCLAWWACSPGKRTGDSQVRAPTWSWSALEGEVVFERMDRRPLVEMLGLDMSPREGIPNYAVLKLRGRLRAASLHPPPQDRAGRRERERVASFCLAGDGGMDADTSGGIGHVTFDSEEDMAKSFACLLLYVDQVDCAIVLALEQTDGVSQGVPEFRRVGIGSLKRELGESLFGEETEFVLV</sequence>
<evidence type="ECO:0000313" key="2">
    <source>
        <dbReference type="EMBL" id="KAH7062276.1"/>
    </source>
</evidence>
<proteinExistence type="predicted"/>
<dbReference type="Pfam" id="PF06985">
    <property type="entry name" value="HET"/>
    <property type="match status" value="1"/>
</dbReference>
<keyword evidence="3" id="KW-1185">Reference proteome</keyword>
<protein>
    <submittedName>
        <fullName evidence="2">Heterokaryon incompatibility protein-domain-containing protein</fullName>
    </submittedName>
</protein>
<dbReference type="PANTHER" id="PTHR33112">
    <property type="entry name" value="DOMAIN PROTEIN, PUTATIVE-RELATED"/>
    <property type="match status" value="1"/>
</dbReference>
<dbReference type="InterPro" id="IPR010730">
    <property type="entry name" value="HET"/>
</dbReference>
<accession>A0ABQ8GQ31</accession>
<reference evidence="2 3" key="1">
    <citation type="journal article" date="2021" name="Nat. Commun.">
        <title>Genetic determinants of endophytism in the Arabidopsis root mycobiome.</title>
        <authorList>
            <person name="Mesny F."/>
            <person name="Miyauchi S."/>
            <person name="Thiergart T."/>
            <person name="Pickel B."/>
            <person name="Atanasova L."/>
            <person name="Karlsson M."/>
            <person name="Huettel B."/>
            <person name="Barry K.W."/>
            <person name="Haridas S."/>
            <person name="Chen C."/>
            <person name="Bauer D."/>
            <person name="Andreopoulos W."/>
            <person name="Pangilinan J."/>
            <person name="LaButti K."/>
            <person name="Riley R."/>
            <person name="Lipzen A."/>
            <person name="Clum A."/>
            <person name="Drula E."/>
            <person name="Henrissat B."/>
            <person name="Kohler A."/>
            <person name="Grigoriev I.V."/>
            <person name="Martin F.M."/>
            <person name="Hacquard S."/>
        </authorList>
    </citation>
    <scope>NUCLEOTIDE SEQUENCE [LARGE SCALE GENOMIC DNA]</scope>
    <source>
        <strain evidence="2 3">MPI-SDFR-AT-0080</strain>
    </source>
</reference>
<evidence type="ECO:0000259" key="1">
    <source>
        <dbReference type="Pfam" id="PF06985"/>
    </source>
</evidence>
<evidence type="ECO:0000313" key="3">
    <source>
        <dbReference type="Proteomes" id="UP000774617"/>
    </source>
</evidence>
<organism evidence="2 3">
    <name type="scientific">Macrophomina phaseolina</name>
    <dbReference type="NCBI Taxonomy" id="35725"/>
    <lineage>
        <taxon>Eukaryota</taxon>
        <taxon>Fungi</taxon>
        <taxon>Dikarya</taxon>
        <taxon>Ascomycota</taxon>
        <taxon>Pezizomycotina</taxon>
        <taxon>Dothideomycetes</taxon>
        <taxon>Dothideomycetes incertae sedis</taxon>
        <taxon>Botryosphaeriales</taxon>
        <taxon>Botryosphaeriaceae</taxon>
        <taxon>Macrophomina</taxon>
    </lineage>
</organism>
<dbReference type="Proteomes" id="UP000774617">
    <property type="component" value="Unassembled WGS sequence"/>
</dbReference>
<comment type="caution">
    <text evidence="2">The sequence shown here is derived from an EMBL/GenBank/DDBJ whole genome shotgun (WGS) entry which is preliminary data.</text>
</comment>